<dbReference type="Pfam" id="PF00232">
    <property type="entry name" value="Glyco_hydro_1"/>
    <property type="match status" value="1"/>
</dbReference>
<dbReference type="Proteomes" id="UP000887540">
    <property type="component" value="Unplaced"/>
</dbReference>
<evidence type="ECO:0000256" key="4">
    <source>
        <dbReference type="RuleBase" id="RU003690"/>
    </source>
</evidence>
<proteinExistence type="inferred from homology"/>
<dbReference type="AlphaFoldDB" id="A0A914CA11"/>
<protein>
    <submittedName>
        <fullName evidence="6">Beta-glucosidase</fullName>
    </submittedName>
</protein>
<dbReference type="PANTHER" id="PTHR10353">
    <property type="entry name" value="GLYCOSYL HYDROLASE"/>
    <property type="match status" value="1"/>
</dbReference>
<dbReference type="PRINTS" id="PR00131">
    <property type="entry name" value="GLHYDRLASE1"/>
</dbReference>
<dbReference type="InterPro" id="IPR001360">
    <property type="entry name" value="Glyco_hydro_1"/>
</dbReference>
<keyword evidence="2" id="KW-0378">Hydrolase</keyword>
<dbReference type="Gene3D" id="3.20.20.80">
    <property type="entry name" value="Glycosidases"/>
    <property type="match status" value="1"/>
</dbReference>
<keyword evidence="3" id="KW-0326">Glycosidase</keyword>
<evidence type="ECO:0000313" key="5">
    <source>
        <dbReference type="Proteomes" id="UP000887540"/>
    </source>
</evidence>
<evidence type="ECO:0000313" key="6">
    <source>
        <dbReference type="WBParaSite" id="ACRNAN_Path_575.g2161.t1"/>
    </source>
</evidence>
<evidence type="ECO:0000256" key="3">
    <source>
        <dbReference type="ARBA" id="ARBA00023295"/>
    </source>
</evidence>
<dbReference type="SUPFAM" id="SSF51445">
    <property type="entry name" value="(Trans)glycosidases"/>
    <property type="match status" value="1"/>
</dbReference>
<dbReference type="PANTHER" id="PTHR10353:SF36">
    <property type="entry name" value="LP05116P"/>
    <property type="match status" value="1"/>
</dbReference>
<dbReference type="WBParaSite" id="ACRNAN_Path_575.g2161.t1">
    <property type="protein sequence ID" value="ACRNAN_Path_575.g2161.t1"/>
    <property type="gene ID" value="ACRNAN_Path_575.g2161"/>
</dbReference>
<dbReference type="GO" id="GO:0005975">
    <property type="term" value="P:carbohydrate metabolic process"/>
    <property type="evidence" value="ECO:0007669"/>
    <property type="project" value="InterPro"/>
</dbReference>
<dbReference type="GO" id="GO:0008422">
    <property type="term" value="F:beta-glucosidase activity"/>
    <property type="evidence" value="ECO:0007669"/>
    <property type="project" value="TreeGrafter"/>
</dbReference>
<keyword evidence="5" id="KW-1185">Reference proteome</keyword>
<organism evidence="5 6">
    <name type="scientific">Acrobeloides nanus</name>
    <dbReference type="NCBI Taxonomy" id="290746"/>
    <lineage>
        <taxon>Eukaryota</taxon>
        <taxon>Metazoa</taxon>
        <taxon>Ecdysozoa</taxon>
        <taxon>Nematoda</taxon>
        <taxon>Chromadorea</taxon>
        <taxon>Rhabditida</taxon>
        <taxon>Tylenchina</taxon>
        <taxon>Cephalobomorpha</taxon>
        <taxon>Cephaloboidea</taxon>
        <taxon>Cephalobidae</taxon>
        <taxon>Acrobeloides</taxon>
    </lineage>
</organism>
<sequence length="214" mass="24653">MSTWGYCGIDGNVAAPGNFSMACQWTKYLSAHYFILAHAKAYRIYDLEFRWRQKGSADWLGINYYYAFTVGNRTEFPYGIPQEQRDGATVRHILYPFPDGLRSLLNYCSQTYKVPLIVTENGYSDSTGTLNDTTRINYIRDHIIAVLQAREEGSNVEGYTIWSLMDNMEWASGYTVKYGLYNVDFTDPNRTRTPKASAVWYQQVNAQHSFQKCV</sequence>
<accession>A0A914CA11</accession>
<reference evidence="6" key="1">
    <citation type="submission" date="2022-11" db="UniProtKB">
        <authorList>
            <consortium name="WormBaseParasite"/>
        </authorList>
    </citation>
    <scope>IDENTIFICATION</scope>
</reference>
<dbReference type="InterPro" id="IPR017853">
    <property type="entry name" value="GH"/>
</dbReference>
<comment type="similarity">
    <text evidence="1 4">Belongs to the glycosyl hydrolase 1 family.</text>
</comment>
<name>A0A914CA11_9BILA</name>
<evidence type="ECO:0000256" key="1">
    <source>
        <dbReference type="ARBA" id="ARBA00010838"/>
    </source>
</evidence>
<evidence type="ECO:0000256" key="2">
    <source>
        <dbReference type="ARBA" id="ARBA00022801"/>
    </source>
</evidence>